<proteinExistence type="predicted"/>
<dbReference type="EMBL" id="BARS01014648">
    <property type="protein sequence ID" value="GAF95564.1"/>
    <property type="molecule type" value="Genomic_DNA"/>
</dbReference>
<organism evidence="1">
    <name type="scientific">marine sediment metagenome</name>
    <dbReference type="NCBI Taxonomy" id="412755"/>
    <lineage>
        <taxon>unclassified sequences</taxon>
        <taxon>metagenomes</taxon>
        <taxon>ecological metagenomes</taxon>
    </lineage>
</organism>
<protein>
    <recommendedName>
        <fullName evidence="2">DUF4368 domain-containing protein</fullName>
    </recommendedName>
</protein>
<name>X0TQP2_9ZZZZ</name>
<evidence type="ECO:0000313" key="1">
    <source>
        <dbReference type="EMBL" id="GAF95564.1"/>
    </source>
</evidence>
<evidence type="ECO:0008006" key="2">
    <source>
        <dbReference type="Google" id="ProtNLM"/>
    </source>
</evidence>
<accession>X0TQP2</accession>
<feature type="non-terminal residue" evidence="1">
    <location>
        <position position="40"/>
    </location>
</feature>
<gene>
    <name evidence="1" type="ORF">S01H1_24513</name>
</gene>
<sequence>ELDKETNTRKIEIFYSFVGRVDTGDKPTESISYFRQIGAD</sequence>
<comment type="caution">
    <text evidence="1">The sequence shown here is derived from an EMBL/GenBank/DDBJ whole genome shotgun (WGS) entry which is preliminary data.</text>
</comment>
<dbReference type="AlphaFoldDB" id="X0TQP2"/>
<reference evidence="1" key="1">
    <citation type="journal article" date="2014" name="Front. Microbiol.">
        <title>High frequency of phylogenetically diverse reductive dehalogenase-homologous genes in deep subseafloor sedimentary metagenomes.</title>
        <authorList>
            <person name="Kawai M."/>
            <person name="Futagami T."/>
            <person name="Toyoda A."/>
            <person name="Takaki Y."/>
            <person name="Nishi S."/>
            <person name="Hori S."/>
            <person name="Arai W."/>
            <person name="Tsubouchi T."/>
            <person name="Morono Y."/>
            <person name="Uchiyama I."/>
            <person name="Ito T."/>
            <person name="Fujiyama A."/>
            <person name="Inagaki F."/>
            <person name="Takami H."/>
        </authorList>
    </citation>
    <scope>NUCLEOTIDE SEQUENCE</scope>
    <source>
        <strain evidence="1">Expedition CK06-06</strain>
    </source>
</reference>
<feature type="non-terminal residue" evidence="1">
    <location>
        <position position="1"/>
    </location>
</feature>